<protein>
    <recommendedName>
        <fullName evidence="3">Fur-regulated basic protein B</fullName>
    </recommendedName>
</protein>
<organism evidence="1 2">
    <name type="scientific">Cytobacillus purgationiresistens</name>
    <dbReference type="NCBI Taxonomy" id="863449"/>
    <lineage>
        <taxon>Bacteria</taxon>
        <taxon>Bacillati</taxon>
        <taxon>Bacillota</taxon>
        <taxon>Bacilli</taxon>
        <taxon>Bacillales</taxon>
        <taxon>Bacillaceae</taxon>
        <taxon>Cytobacillus</taxon>
    </lineage>
</organism>
<keyword evidence="2" id="KW-1185">Reference proteome</keyword>
<comment type="caution">
    <text evidence="1">The sequence shown here is derived from an EMBL/GenBank/DDBJ whole genome shotgun (WGS) entry which is preliminary data.</text>
</comment>
<dbReference type="Proteomes" id="UP001238088">
    <property type="component" value="Unassembled WGS sequence"/>
</dbReference>
<name>A0ABU0ACE1_9BACI</name>
<dbReference type="RefSeq" id="WP_307471096.1">
    <property type="nucleotide sequence ID" value="NZ_JAUSUB010000001.1"/>
</dbReference>
<evidence type="ECO:0000313" key="2">
    <source>
        <dbReference type="Proteomes" id="UP001238088"/>
    </source>
</evidence>
<evidence type="ECO:0000313" key="1">
    <source>
        <dbReference type="EMBL" id="MDQ0268386.1"/>
    </source>
</evidence>
<evidence type="ECO:0008006" key="3">
    <source>
        <dbReference type="Google" id="ProtNLM"/>
    </source>
</evidence>
<dbReference type="EMBL" id="JAUSUB010000001">
    <property type="protein sequence ID" value="MDQ0268386.1"/>
    <property type="molecule type" value="Genomic_DNA"/>
</dbReference>
<sequence>MDKRKNTNAENERDILYHLLEEQIAYICVEEEKESMQQEIGKVRDAE</sequence>
<reference evidence="1 2" key="1">
    <citation type="submission" date="2023-07" db="EMBL/GenBank/DDBJ databases">
        <title>Genomic Encyclopedia of Type Strains, Phase IV (KMG-IV): sequencing the most valuable type-strain genomes for metagenomic binning, comparative biology and taxonomic classification.</title>
        <authorList>
            <person name="Goeker M."/>
        </authorList>
    </citation>
    <scope>NUCLEOTIDE SEQUENCE [LARGE SCALE GENOMIC DNA]</scope>
    <source>
        <strain evidence="1 2">DSM 23494</strain>
    </source>
</reference>
<accession>A0ABU0ACE1</accession>
<proteinExistence type="predicted"/>
<gene>
    <name evidence="1" type="ORF">J2S17_000255</name>
</gene>